<keyword evidence="3" id="KW-1185">Reference proteome</keyword>
<dbReference type="RefSeq" id="WP_284103350.1">
    <property type="nucleotide sequence ID" value="NZ_JARRAF010000095.1"/>
</dbReference>
<gene>
    <name evidence="2" type="ORF">PZA18_23615</name>
</gene>
<comment type="caution">
    <text evidence="2">The sequence shown here is derived from an EMBL/GenBank/DDBJ whole genome shotgun (WGS) entry which is preliminary data.</text>
</comment>
<reference evidence="2" key="1">
    <citation type="submission" date="2023-03" db="EMBL/GenBank/DDBJ databases">
        <title>Chitinimonas shenzhenensis gen. nov., sp. nov., a novel member of family Burkholderiaceae isolated from activated sludge collected in Shen Zhen, China.</title>
        <authorList>
            <person name="Wang X."/>
        </authorList>
    </citation>
    <scope>NUCLEOTIDE SEQUENCE</scope>
    <source>
        <strain evidence="2">DQS-5</strain>
    </source>
</reference>
<evidence type="ECO:0000313" key="3">
    <source>
        <dbReference type="Proteomes" id="UP001172778"/>
    </source>
</evidence>
<protein>
    <submittedName>
        <fullName evidence="2">Uncharacterized protein</fullName>
    </submittedName>
</protein>
<proteinExistence type="predicted"/>
<dbReference type="Proteomes" id="UP001172778">
    <property type="component" value="Unassembled WGS sequence"/>
</dbReference>
<dbReference type="EMBL" id="JARRAF010000095">
    <property type="protein sequence ID" value="MDK2127032.1"/>
    <property type="molecule type" value="Genomic_DNA"/>
</dbReference>
<evidence type="ECO:0000313" key="2">
    <source>
        <dbReference type="EMBL" id="MDK2127032.1"/>
    </source>
</evidence>
<keyword evidence="1" id="KW-0732">Signal</keyword>
<feature type="chain" id="PRO_5045408305" evidence="1">
    <location>
        <begin position="20"/>
        <end position="125"/>
    </location>
</feature>
<accession>A0ABT7E7Z8</accession>
<sequence>MKKLLVLMVLMSLAQPAIAAKGVLSAEGLDLLRNKIVPILISENYCTKAGDCYSRKVVTASGSDDGTLTMNFNGVISQRVARKILLEVLASEAKVRSLTFYKSTAFKDGPFLGRPLFKFTDNTWN</sequence>
<feature type="signal peptide" evidence="1">
    <location>
        <begin position="1"/>
        <end position="19"/>
    </location>
</feature>
<evidence type="ECO:0000256" key="1">
    <source>
        <dbReference type="SAM" id="SignalP"/>
    </source>
</evidence>
<organism evidence="2 3">
    <name type="scientific">Parachitinimonas caeni</name>
    <dbReference type="NCBI Taxonomy" id="3031301"/>
    <lineage>
        <taxon>Bacteria</taxon>
        <taxon>Pseudomonadati</taxon>
        <taxon>Pseudomonadota</taxon>
        <taxon>Betaproteobacteria</taxon>
        <taxon>Neisseriales</taxon>
        <taxon>Chitinibacteraceae</taxon>
        <taxon>Parachitinimonas</taxon>
    </lineage>
</organism>
<name>A0ABT7E7Z8_9NEIS</name>